<dbReference type="Proteomes" id="UP000285146">
    <property type="component" value="Unassembled WGS sequence"/>
</dbReference>
<organism evidence="1 2">
    <name type="scientific">Cytospora leucostoma</name>
    <dbReference type="NCBI Taxonomy" id="1230097"/>
    <lineage>
        <taxon>Eukaryota</taxon>
        <taxon>Fungi</taxon>
        <taxon>Dikarya</taxon>
        <taxon>Ascomycota</taxon>
        <taxon>Pezizomycotina</taxon>
        <taxon>Sordariomycetes</taxon>
        <taxon>Sordariomycetidae</taxon>
        <taxon>Diaporthales</taxon>
        <taxon>Cytosporaceae</taxon>
        <taxon>Cytospora</taxon>
    </lineage>
</organism>
<accession>A0A423WJM7</accession>
<dbReference type="InParanoid" id="A0A423WJM7"/>
<protein>
    <submittedName>
        <fullName evidence="1">Uncharacterized protein</fullName>
    </submittedName>
</protein>
<reference evidence="1 2" key="1">
    <citation type="submission" date="2015-09" db="EMBL/GenBank/DDBJ databases">
        <title>Host preference determinants of Valsa canker pathogens revealed by comparative genomics.</title>
        <authorList>
            <person name="Yin Z."/>
            <person name="Huang L."/>
        </authorList>
    </citation>
    <scope>NUCLEOTIDE SEQUENCE [LARGE SCALE GENOMIC DNA]</scope>
    <source>
        <strain evidence="1 2">SXYLt</strain>
    </source>
</reference>
<comment type="caution">
    <text evidence="1">The sequence shown here is derived from an EMBL/GenBank/DDBJ whole genome shotgun (WGS) entry which is preliminary data.</text>
</comment>
<name>A0A423WJM7_9PEZI</name>
<dbReference type="EMBL" id="LKEB01000049">
    <property type="protein sequence ID" value="ROW03593.1"/>
    <property type="molecule type" value="Genomic_DNA"/>
</dbReference>
<keyword evidence="2" id="KW-1185">Reference proteome</keyword>
<evidence type="ECO:0000313" key="2">
    <source>
        <dbReference type="Proteomes" id="UP000285146"/>
    </source>
</evidence>
<dbReference type="AlphaFoldDB" id="A0A423WJM7"/>
<evidence type="ECO:0000313" key="1">
    <source>
        <dbReference type="EMBL" id="ROW03593.1"/>
    </source>
</evidence>
<proteinExistence type="predicted"/>
<gene>
    <name evidence="1" type="ORF">VPNG_07175</name>
</gene>
<sequence length="63" mass="7193">MPSNEAASSSLRATTSKSSEYNRDIINCYTTQAHTERSDPYDIEQLDVKSEWNDTEHDHICEA</sequence>